<protein>
    <submittedName>
        <fullName evidence="2">Uncharacterized protein</fullName>
    </submittedName>
</protein>
<evidence type="ECO:0000313" key="3">
    <source>
        <dbReference type="Proteomes" id="UP001060123"/>
    </source>
</evidence>
<name>A0ABY5XML0_RHISU</name>
<dbReference type="RefSeq" id="WP_156915315.1">
    <property type="nucleotide sequence ID" value="NZ_CP104143.1"/>
</dbReference>
<dbReference type="EMBL" id="CP104143">
    <property type="protein sequence ID" value="UWU15731.1"/>
    <property type="molecule type" value="Genomic_DNA"/>
</dbReference>
<gene>
    <name evidence="2" type="ORF">N2599_06970</name>
</gene>
<organism evidence="2 3">
    <name type="scientific">Rhizobium sullae</name>
    <name type="common">Rhizobium hedysari</name>
    <dbReference type="NCBI Taxonomy" id="50338"/>
    <lineage>
        <taxon>Bacteria</taxon>
        <taxon>Pseudomonadati</taxon>
        <taxon>Pseudomonadota</taxon>
        <taxon>Alphaproteobacteria</taxon>
        <taxon>Hyphomicrobiales</taxon>
        <taxon>Rhizobiaceae</taxon>
        <taxon>Rhizobium/Agrobacterium group</taxon>
        <taxon>Rhizobium</taxon>
    </lineage>
</organism>
<accession>A0ABY5XML0</accession>
<feature type="compositionally biased region" description="Pro residues" evidence="1">
    <location>
        <begin position="49"/>
        <end position="60"/>
    </location>
</feature>
<evidence type="ECO:0000256" key="1">
    <source>
        <dbReference type="SAM" id="MobiDB-lite"/>
    </source>
</evidence>
<feature type="compositionally biased region" description="Basic and acidic residues" evidence="1">
    <location>
        <begin position="1"/>
        <end position="12"/>
    </location>
</feature>
<feature type="region of interest" description="Disordered" evidence="1">
    <location>
        <begin position="1"/>
        <end position="69"/>
    </location>
</feature>
<evidence type="ECO:0000313" key="2">
    <source>
        <dbReference type="EMBL" id="UWU15731.1"/>
    </source>
</evidence>
<reference evidence="2" key="1">
    <citation type="submission" date="2022-09" db="EMBL/GenBank/DDBJ databases">
        <title>Australian commercial rhizobial inoculants.</title>
        <authorList>
            <person name="Kohlmeier M.G."/>
            <person name="O'Hara G.W."/>
            <person name="Colombi E."/>
            <person name="Ramsay J.P."/>
            <person name="Terpolilli J."/>
        </authorList>
    </citation>
    <scope>NUCLEOTIDE SEQUENCE</scope>
    <source>
        <strain evidence="2">WSM1592</strain>
    </source>
</reference>
<proteinExistence type="predicted"/>
<sequence>MPKIQTLDERLHATAGPVPFADSVPQRHRAAGAGDASSRRTLRKHWPPSRDPSPPRPLSPPRRRHLPPAPAARVLAGHDLLAKFPGQRQGGIEALALVAETQRGPVVFSSRPQR</sequence>
<dbReference type="Proteomes" id="UP001060123">
    <property type="component" value="Chromosome"/>
</dbReference>
<keyword evidence="3" id="KW-1185">Reference proteome</keyword>